<reference evidence="1 2" key="1">
    <citation type="submission" date="2022-06" db="EMBL/GenBank/DDBJ databases">
        <title>New Species of the Genus Actinoplanes, ActinopZanes ferrugineus.</title>
        <authorList>
            <person name="Ding P."/>
        </authorList>
    </citation>
    <scope>NUCLEOTIDE SEQUENCE [LARGE SCALE GENOMIC DNA]</scope>
    <source>
        <strain evidence="1 2">TRM88003</strain>
    </source>
</reference>
<dbReference type="InterPro" id="IPR029063">
    <property type="entry name" value="SAM-dependent_MTases_sf"/>
</dbReference>
<sequence>QHQTHGGHPVPPNHQDQMLRPAELAVNFADLGTGLGVLPRQLNSLILFDRFSADLRWNGRQPLFQPIPLAARHGVDRGPRPDDQWVQACYGATDYYADLYRELELSLDAPEVREASVRYHEFDILERRDLARFVRHHRINAVNLSYVLYEIEPERRALVIEVLRRTLRPPGIIVVTEPVAELTKPGCTVTVYDDSQSSPQRVCLVSDGHFRGDVLPLDDFESFVARHPVLTDP</sequence>
<protein>
    <recommendedName>
        <fullName evidence="3">Class I SAM-dependent methyltransferase</fullName>
    </recommendedName>
</protein>
<organism evidence="1 2">
    <name type="scientific">Paractinoplanes aksuensis</name>
    <dbReference type="NCBI Taxonomy" id="2939490"/>
    <lineage>
        <taxon>Bacteria</taxon>
        <taxon>Bacillati</taxon>
        <taxon>Actinomycetota</taxon>
        <taxon>Actinomycetes</taxon>
        <taxon>Micromonosporales</taxon>
        <taxon>Micromonosporaceae</taxon>
        <taxon>Paractinoplanes</taxon>
    </lineage>
</organism>
<evidence type="ECO:0008006" key="3">
    <source>
        <dbReference type="Google" id="ProtNLM"/>
    </source>
</evidence>
<dbReference type="Gene3D" id="3.40.50.150">
    <property type="entry name" value="Vaccinia Virus protein VP39"/>
    <property type="match status" value="1"/>
</dbReference>
<comment type="caution">
    <text evidence="1">The sequence shown here is derived from an EMBL/GenBank/DDBJ whole genome shotgun (WGS) entry which is preliminary data.</text>
</comment>
<gene>
    <name evidence="1" type="ORF">M1L60_44675</name>
</gene>
<proteinExistence type="predicted"/>
<dbReference type="Proteomes" id="UP001523369">
    <property type="component" value="Unassembled WGS sequence"/>
</dbReference>
<keyword evidence="2" id="KW-1185">Reference proteome</keyword>
<evidence type="ECO:0000313" key="1">
    <source>
        <dbReference type="EMBL" id="MCO8277692.1"/>
    </source>
</evidence>
<feature type="non-terminal residue" evidence="1">
    <location>
        <position position="1"/>
    </location>
</feature>
<accession>A0ABT1E3J2</accession>
<dbReference type="EMBL" id="JAMYJR010000063">
    <property type="protein sequence ID" value="MCO8277692.1"/>
    <property type="molecule type" value="Genomic_DNA"/>
</dbReference>
<dbReference type="RefSeq" id="WP_253243701.1">
    <property type="nucleotide sequence ID" value="NZ_JAMYJR010000063.1"/>
</dbReference>
<evidence type="ECO:0000313" key="2">
    <source>
        <dbReference type="Proteomes" id="UP001523369"/>
    </source>
</evidence>
<name>A0ABT1E3J2_9ACTN</name>